<dbReference type="PANTHER" id="PTHR23360">
    <property type="entry name" value="G-PROTEIN COUPLED RECEPTORS FAMILY 1 PROFILE DOMAIN-CONTAINING PROTEIN-RELATED"/>
    <property type="match status" value="1"/>
</dbReference>
<feature type="transmembrane region" description="Helical" evidence="6">
    <location>
        <begin position="124"/>
        <end position="144"/>
    </location>
</feature>
<dbReference type="InterPro" id="IPR019424">
    <property type="entry name" value="7TM_GPCR_Srsx"/>
</dbReference>
<keyword evidence="4 6" id="KW-0472">Membrane</keyword>
<proteinExistence type="predicted"/>
<dbReference type="Gene3D" id="1.20.1070.10">
    <property type="entry name" value="Rhodopsin 7-helix transmembrane proteins"/>
    <property type="match status" value="1"/>
</dbReference>
<evidence type="ECO:0000313" key="8">
    <source>
        <dbReference type="Proteomes" id="UP001177023"/>
    </source>
</evidence>
<evidence type="ECO:0000256" key="6">
    <source>
        <dbReference type="SAM" id="Phobius"/>
    </source>
</evidence>
<dbReference type="SMART" id="SM01381">
    <property type="entry name" value="7TM_GPCR_Srsx"/>
    <property type="match status" value="1"/>
</dbReference>
<feature type="transmembrane region" description="Helical" evidence="6">
    <location>
        <begin position="172"/>
        <end position="193"/>
    </location>
</feature>
<protein>
    <submittedName>
        <fullName evidence="7">Uncharacterized protein</fullName>
    </submittedName>
</protein>
<dbReference type="AlphaFoldDB" id="A0AA36CJJ3"/>
<dbReference type="PANTHER" id="PTHR23360:SF37">
    <property type="entry name" value="G-PROTEIN COUPLED RECEPTORS FAMILY 1 PROFILE DOMAIN-CONTAINING PROTEIN"/>
    <property type="match status" value="1"/>
</dbReference>
<accession>A0AA36CJJ3</accession>
<feature type="transmembrane region" description="Helical" evidence="6">
    <location>
        <begin position="225"/>
        <end position="253"/>
    </location>
</feature>
<evidence type="ECO:0000313" key="7">
    <source>
        <dbReference type="EMBL" id="CAJ0569220.1"/>
    </source>
</evidence>
<dbReference type="CDD" id="cd00637">
    <property type="entry name" value="7tm_classA_rhodopsin-like"/>
    <property type="match status" value="1"/>
</dbReference>
<gene>
    <name evidence="7" type="ORF">MSPICULIGERA_LOCUS7709</name>
</gene>
<name>A0AA36CJJ3_9BILA</name>
<evidence type="ECO:0000256" key="3">
    <source>
        <dbReference type="ARBA" id="ARBA00022989"/>
    </source>
</evidence>
<evidence type="ECO:0000256" key="1">
    <source>
        <dbReference type="ARBA" id="ARBA00004370"/>
    </source>
</evidence>
<evidence type="ECO:0000256" key="5">
    <source>
        <dbReference type="SAM" id="MobiDB-lite"/>
    </source>
</evidence>
<comment type="subcellular location">
    <subcellularLocation>
        <location evidence="1">Membrane</location>
    </subcellularLocation>
</comment>
<keyword evidence="8" id="KW-1185">Reference proteome</keyword>
<feature type="transmembrane region" description="Helical" evidence="6">
    <location>
        <begin position="91"/>
        <end position="112"/>
    </location>
</feature>
<feature type="transmembrane region" description="Helical" evidence="6">
    <location>
        <begin position="15"/>
        <end position="38"/>
    </location>
</feature>
<feature type="compositionally biased region" description="Polar residues" evidence="5">
    <location>
        <begin position="329"/>
        <end position="341"/>
    </location>
</feature>
<feature type="non-terminal residue" evidence="7">
    <location>
        <position position="341"/>
    </location>
</feature>
<keyword evidence="2 6" id="KW-0812">Transmembrane</keyword>
<dbReference type="GO" id="GO:0016020">
    <property type="term" value="C:membrane"/>
    <property type="evidence" value="ECO:0007669"/>
    <property type="project" value="UniProtKB-SubCell"/>
</dbReference>
<evidence type="ECO:0000256" key="2">
    <source>
        <dbReference type="ARBA" id="ARBA00022692"/>
    </source>
</evidence>
<reference evidence="7" key="1">
    <citation type="submission" date="2023-06" db="EMBL/GenBank/DDBJ databases">
        <authorList>
            <person name="Delattre M."/>
        </authorList>
    </citation>
    <scope>NUCLEOTIDE SEQUENCE</scope>
    <source>
        <strain evidence="7">AF72</strain>
    </source>
</reference>
<dbReference type="InterPro" id="IPR047130">
    <property type="entry name" value="7TM_GPCR_Srsx_nematod"/>
</dbReference>
<feature type="region of interest" description="Disordered" evidence="5">
    <location>
        <begin position="319"/>
        <end position="341"/>
    </location>
</feature>
<comment type="caution">
    <text evidence="7">The sequence shown here is derived from an EMBL/GenBank/DDBJ whole genome shotgun (WGS) entry which is preliminary data.</text>
</comment>
<feature type="transmembrane region" description="Helical" evidence="6">
    <location>
        <begin position="50"/>
        <end position="71"/>
    </location>
</feature>
<evidence type="ECO:0000256" key="4">
    <source>
        <dbReference type="ARBA" id="ARBA00023136"/>
    </source>
</evidence>
<dbReference type="Pfam" id="PF10320">
    <property type="entry name" value="7TM_GPCR_Srsx"/>
    <property type="match status" value="1"/>
</dbReference>
<dbReference type="GO" id="GO:0004930">
    <property type="term" value="F:G protein-coupled receptor activity"/>
    <property type="evidence" value="ECO:0007669"/>
    <property type="project" value="InterPro"/>
</dbReference>
<sequence length="341" mass="39299">MTMAGDRGETSRTLFSAQILVFVVVGLFGNLNILYATYQHERLRTKNGIFLAQLAVLHIIALVFELNNAYYEYFAIPVVRDECFKKMTPLMLVHGWQGSMYFVMAVNFLYSVLKPLKYRFIETYRYCLWLNLPSIAYTLALYTWSYFSMNDDIIPFCNPPLAYPTIISKVNAMSQLLLTLFAFGCFIGAYATVKYKDLVDIGKQCPPCCFQGSPLKKTTCVGCHFARALVLLTVVSGFAWLCLHFMVFSAYFWTDNRLYQGYIQSYAVIFALICYTQDYFIFYCRSELYRSAFQLQINKLLCWEVFDVKRLHSTSEQQRRANSEKLLGSQRSSTAITASSN</sequence>
<feature type="transmembrane region" description="Helical" evidence="6">
    <location>
        <begin position="265"/>
        <end position="284"/>
    </location>
</feature>
<keyword evidence="3 6" id="KW-1133">Transmembrane helix</keyword>
<dbReference type="InterPro" id="IPR000276">
    <property type="entry name" value="GPCR_Rhodpsn"/>
</dbReference>
<dbReference type="SUPFAM" id="SSF81321">
    <property type="entry name" value="Family A G protein-coupled receptor-like"/>
    <property type="match status" value="1"/>
</dbReference>
<dbReference type="Proteomes" id="UP001177023">
    <property type="component" value="Unassembled WGS sequence"/>
</dbReference>
<organism evidence="7 8">
    <name type="scientific">Mesorhabditis spiculigera</name>
    <dbReference type="NCBI Taxonomy" id="96644"/>
    <lineage>
        <taxon>Eukaryota</taxon>
        <taxon>Metazoa</taxon>
        <taxon>Ecdysozoa</taxon>
        <taxon>Nematoda</taxon>
        <taxon>Chromadorea</taxon>
        <taxon>Rhabditida</taxon>
        <taxon>Rhabditina</taxon>
        <taxon>Rhabditomorpha</taxon>
        <taxon>Rhabditoidea</taxon>
        <taxon>Rhabditidae</taxon>
        <taxon>Mesorhabditinae</taxon>
        <taxon>Mesorhabditis</taxon>
    </lineage>
</organism>
<dbReference type="EMBL" id="CATQJA010001980">
    <property type="protein sequence ID" value="CAJ0569220.1"/>
    <property type="molecule type" value="Genomic_DNA"/>
</dbReference>